<gene>
    <name evidence="2" type="ORF">HNAJ_LOCUS8103</name>
</gene>
<evidence type="ECO:0000313" key="2">
    <source>
        <dbReference type="EMBL" id="VDO03963.1"/>
    </source>
</evidence>
<proteinExistence type="predicted"/>
<keyword evidence="3" id="KW-1185">Reference proteome</keyword>
<organism evidence="2 3">
    <name type="scientific">Rodentolepis nana</name>
    <name type="common">Dwarf tapeworm</name>
    <name type="synonym">Hymenolepis nana</name>
    <dbReference type="NCBI Taxonomy" id="102285"/>
    <lineage>
        <taxon>Eukaryota</taxon>
        <taxon>Metazoa</taxon>
        <taxon>Spiralia</taxon>
        <taxon>Lophotrochozoa</taxon>
        <taxon>Platyhelminthes</taxon>
        <taxon>Cestoda</taxon>
        <taxon>Eucestoda</taxon>
        <taxon>Cyclophyllidea</taxon>
        <taxon>Hymenolepididae</taxon>
        <taxon>Rodentolepis</taxon>
    </lineage>
</organism>
<feature type="region of interest" description="Disordered" evidence="1">
    <location>
        <begin position="1"/>
        <end position="28"/>
    </location>
</feature>
<feature type="compositionally biased region" description="Basic and acidic residues" evidence="1">
    <location>
        <begin position="8"/>
        <end position="23"/>
    </location>
</feature>
<dbReference type="EMBL" id="UZAE01012195">
    <property type="protein sequence ID" value="VDO03963.1"/>
    <property type="molecule type" value="Genomic_DNA"/>
</dbReference>
<protein>
    <submittedName>
        <fullName evidence="2">Uncharacterized protein</fullName>
    </submittedName>
</protein>
<dbReference type="Proteomes" id="UP000278807">
    <property type="component" value="Unassembled WGS sequence"/>
</dbReference>
<dbReference type="AlphaFoldDB" id="A0A3P7T7X8"/>
<evidence type="ECO:0000256" key="1">
    <source>
        <dbReference type="SAM" id="MobiDB-lite"/>
    </source>
</evidence>
<accession>A0A3P7T7X8</accession>
<sequence>MAEDVEYDSERCTENGVEEKSSEAVDETGVVDTLVGLKGGKKSAFGEDLPQRSSDHY</sequence>
<reference evidence="2 3" key="1">
    <citation type="submission" date="2018-11" db="EMBL/GenBank/DDBJ databases">
        <authorList>
            <consortium name="Pathogen Informatics"/>
        </authorList>
    </citation>
    <scope>NUCLEOTIDE SEQUENCE [LARGE SCALE GENOMIC DNA]</scope>
</reference>
<name>A0A3P7T7X8_RODNA</name>
<evidence type="ECO:0000313" key="3">
    <source>
        <dbReference type="Proteomes" id="UP000278807"/>
    </source>
</evidence>